<feature type="compositionally biased region" description="Basic and acidic residues" evidence="1">
    <location>
        <begin position="259"/>
        <end position="275"/>
    </location>
</feature>
<dbReference type="GO" id="GO:0003735">
    <property type="term" value="F:structural constituent of ribosome"/>
    <property type="evidence" value="ECO:0007669"/>
    <property type="project" value="InterPro"/>
</dbReference>
<feature type="region of interest" description="Disordered" evidence="1">
    <location>
        <begin position="254"/>
        <end position="314"/>
    </location>
</feature>
<dbReference type="PROSITE" id="PS00362">
    <property type="entry name" value="RIBOSOMAL_S15"/>
    <property type="match status" value="1"/>
</dbReference>
<dbReference type="GO" id="GO:0006412">
    <property type="term" value="P:translation"/>
    <property type="evidence" value="ECO:0007669"/>
    <property type="project" value="InterPro"/>
</dbReference>
<organism evidence="3 4">
    <name type="scientific">Naegleria lovaniensis</name>
    <name type="common">Amoeba</name>
    <dbReference type="NCBI Taxonomy" id="51637"/>
    <lineage>
        <taxon>Eukaryota</taxon>
        <taxon>Discoba</taxon>
        <taxon>Heterolobosea</taxon>
        <taxon>Tetramitia</taxon>
        <taxon>Eutetramitia</taxon>
        <taxon>Vahlkampfiidae</taxon>
        <taxon>Naegleria</taxon>
    </lineage>
</organism>
<sequence length="1571" mass="179561">MFSTSESRSSSSSARGSNTRGRGGPHRGRGSRGSRTTTYTPRDSPSTVPSSSSRGKASSRPTTSTTTTAATSSSNPSRARGRGRGRGVYRPGGFRGETTEPSAESASSNRGGTTRGRGRGGYQESRQTQDITTSTNRGKRGGFKQSRQTQEPAVERNVPPKTRGTKPYRGKPTAKPASSSSYSQFDQQPQYSQHAKPRGTGKFTSHKIPPPQSEYEPSAFSSFVQSTPYELNEENLFNLPAGFSGFGSYFSEPSPKIAESPKEKLQKEVRTSTYEKEEEEYFDEQEQEEGEYEEGEFEENEEEDEEEAEEEGEFENFNIIVDDKGDKSLVTSPVSVNKQIVENIYKKSPEKQIVEKQKEQPTQRSKEVEVAYKKLKASFLQRQPNLEQESLNQLDYSEKIREKIWSRKYPVDTKHLVGTCYKMCSDEEVNNREKERRLSVFETASRRLVDERGHEYAKAEPSLCVKAYQRAAAGTVPVASQVRPPHILRKSLDYLINEILDRDDASYHEVFLFIRDRARAVAQDLTVQHIRDERSVDLHEIIARFHIMSHHLLAEEEDFDAHQNLKLLNNYLKSLQEFYSELRMSGISCPNESEFTCYFILNRLSSDQEVMRCLKSLPNDILNSPEVNFAIKVFDAFSTNNYSRFFKLVDEATYLNACIMHIYFPTVRKSALQTMNRTLNAKTKNSFEGAIDDFPKYPISKLEHILLFDSFDECIHYCNCFGITTLDDSVLFKYTTFTEPSKIAKTKSLFIEKKVYRIKRSTLALVNFRKPPKPHETPPVPIPPEQQVQPIPSSPLRPIQPIPPSVTIPPQPSVITPPAITPHDNKITTPPISSHLIPTPPEKTLNIVIPPAEPQPPKQVTPSFPKSPKAHKFPSHPKTPTIIPPPIVQPPIAVQLPEEVVKPREQPSILFTPPPPAEPQPPIVTPPIVIPPQKTEEEINREKLRKYFDAWKQYTEQKKLLRQKRQIHIEKSHRYVKNNFDAMVLDNVAMLDSHAEEIRSHLIDQLYKRVDLGFIVFNSNVTNQYKIFSDFFWKLVLIVDDINDPLQAWTVQKLLSDSSKIHDPYEPIITLSKFKVEGNDILSDELTELDPKKKRSSLHICVKQFNTSVSFEKSTFPFKGTSSIIYALHTVTENINIDKYWAIEESRMNKHIVSFFSKMESPRIPILVLFEKENFLQHGVSEDQVQIRVHQILNKHSSSVFSHIMCQSMDISNISNNISEDNVRKLNRTFVDMLSKLANTSPQPPIVHKYSIRELLEECSQNHITELLQELAEEDRHSIPLEDFILTYNYENWNTDENAILQKELLGHLSLPIIDTTTDFYSDDNCDLEILAKNCLNYIQVLRKRRGLSPIDSFDPINVADIATDFADGNYSHATFKLFELFLKIHLDMLFDADPLYGFLFTRTRFEKIEKDIMKILKQSGNSFLEGLALADEGKSYYSAIPQDEIPKVIRLDVKPLEEPKKRAKEHTETKQETKKRKTFTYVNMEDSMKDYDKLLQAIDRQKSIYENMENGINVMEDDLIATSSTEDDWNSSISTYSNYTSESSDLKESLALLQQRINACSELISKSLKP</sequence>
<evidence type="ECO:0000313" key="3">
    <source>
        <dbReference type="EMBL" id="KAG2386287.1"/>
    </source>
</evidence>
<feature type="region of interest" description="Disordered" evidence="1">
    <location>
        <begin position="853"/>
        <end position="884"/>
    </location>
</feature>
<dbReference type="Pfam" id="PF03399">
    <property type="entry name" value="SAC3_GANP"/>
    <property type="match status" value="1"/>
</dbReference>
<dbReference type="PANTHER" id="PTHR12436:SF3">
    <property type="entry name" value="GERMINAL-CENTER ASSOCIATED NUCLEAR PROTEIN"/>
    <property type="match status" value="1"/>
</dbReference>
<dbReference type="GO" id="GO:0005840">
    <property type="term" value="C:ribosome"/>
    <property type="evidence" value="ECO:0007669"/>
    <property type="project" value="InterPro"/>
</dbReference>
<dbReference type="Gene3D" id="1.25.40.990">
    <property type="match status" value="1"/>
</dbReference>
<evidence type="ECO:0000256" key="1">
    <source>
        <dbReference type="SAM" id="MobiDB-lite"/>
    </source>
</evidence>
<feature type="compositionally biased region" description="Low complexity" evidence="1">
    <location>
        <begin position="1"/>
        <end position="20"/>
    </location>
</feature>
<dbReference type="Proteomes" id="UP000816034">
    <property type="component" value="Unassembled WGS sequence"/>
</dbReference>
<feature type="compositionally biased region" description="Basic residues" evidence="1">
    <location>
        <begin position="23"/>
        <end position="32"/>
    </location>
</feature>
<name>A0AA88GP68_NAELO</name>
<dbReference type="EMBL" id="PYSW02000016">
    <property type="protein sequence ID" value="KAG2386287.1"/>
    <property type="molecule type" value="Genomic_DNA"/>
</dbReference>
<feature type="compositionally biased region" description="Low complexity" evidence="1">
    <location>
        <begin position="99"/>
        <end position="112"/>
    </location>
</feature>
<dbReference type="GO" id="GO:0006406">
    <property type="term" value="P:mRNA export from nucleus"/>
    <property type="evidence" value="ECO:0007669"/>
    <property type="project" value="TreeGrafter"/>
</dbReference>
<feature type="compositionally biased region" description="Acidic residues" evidence="1">
    <location>
        <begin position="276"/>
        <end position="314"/>
    </location>
</feature>
<dbReference type="GO" id="GO:0005737">
    <property type="term" value="C:cytoplasm"/>
    <property type="evidence" value="ECO:0007669"/>
    <property type="project" value="TreeGrafter"/>
</dbReference>
<comment type="caution">
    <text evidence="3">The sequence shown here is derived from an EMBL/GenBank/DDBJ whole genome shotgun (WGS) entry which is preliminary data.</text>
</comment>
<feature type="domain" description="SAC3/GANP/THP3 conserved" evidence="2">
    <location>
        <begin position="423"/>
        <end position="725"/>
    </location>
</feature>
<dbReference type="InterPro" id="IPR005062">
    <property type="entry name" value="SAC3/GANP/THP3_conserved"/>
</dbReference>
<feature type="region of interest" description="Disordered" evidence="1">
    <location>
        <begin position="769"/>
        <end position="792"/>
    </location>
</feature>
<proteinExistence type="predicted"/>
<accession>A0AA88GP68</accession>
<dbReference type="GO" id="GO:0070390">
    <property type="term" value="C:transcription export complex 2"/>
    <property type="evidence" value="ECO:0007669"/>
    <property type="project" value="TreeGrafter"/>
</dbReference>
<protein>
    <recommendedName>
        <fullName evidence="2">SAC3/GANP/THP3 conserved domain-containing protein</fullName>
    </recommendedName>
</protein>
<dbReference type="InterPro" id="IPR000589">
    <property type="entry name" value="Ribosomal_uS15"/>
</dbReference>
<feature type="region of interest" description="Disordered" evidence="1">
    <location>
        <begin position="1"/>
        <end position="221"/>
    </location>
</feature>
<feature type="compositionally biased region" description="Polar residues" evidence="1">
    <location>
        <begin position="176"/>
        <end position="193"/>
    </location>
</feature>
<dbReference type="RefSeq" id="XP_044550279.1">
    <property type="nucleotide sequence ID" value="XM_044692183.1"/>
</dbReference>
<feature type="compositionally biased region" description="Polar residues" evidence="1">
    <location>
        <begin position="124"/>
        <end position="136"/>
    </location>
</feature>
<reference evidence="3 4" key="1">
    <citation type="journal article" date="2018" name="BMC Genomics">
        <title>The genome of Naegleria lovaniensis, the basis for a comparative approach to unravel pathogenicity factors of the human pathogenic amoeba N. fowleri.</title>
        <authorList>
            <person name="Liechti N."/>
            <person name="Schurch N."/>
            <person name="Bruggmann R."/>
            <person name="Wittwer M."/>
        </authorList>
    </citation>
    <scope>NUCLEOTIDE SEQUENCE [LARGE SCALE GENOMIC DNA]</scope>
    <source>
        <strain evidence="3 4">ATCC 30569</strain>
    </source>
</reference>
<dbReference type="GeneID" id="68095188"/>
<gene>
    <name evidence="3" type="ORF">C9374_002733</name>
</gene>
<keyword evidence="4" id="KW-1185">Reference proteome</keyword>
<evidence type="ECO:0000313" key="4">
    <source>
        <dbReference type="Proteomes" id="UP000816034"/>
    </source>
</evidence>
<feature type="compositionally biased region" description="Low complexity" evidence="1">
    <location>
        <begin position="33"/>
        <end position="78"/>
    </location>
</feature>
<dbReference type="InterPro" id="IPR045107">
    <property type="entry name" value="SAC3/GANP/THP3"/>
</dbReference>
<evidence type="ECO:0000259" key="2">
    <source>
        <dbReference type="Pfam" id="PF03399"/>
    </source>
</evidence>
<dbReference type="PANTHER" id="PTHR12436">
    <property type="entry name" value="80 KDA MCM3-ASSOCIATED PROTEIN"/>
    <property type="match status" value="1"/>
</dbReference>